<evidence type="ECO:0000313" key="2">
    <source>
        <dbReference type="Proteomes" id="UP000823405"/>
    </source>
</evidence>
<keyword evidence="2" id="KW-1185">Reference proteome</keyword>
<dbReference type="Proteomes" id="UP000823405">
    <property type="component" value="Unassembled WGS sequence"/>
</dbReference>
<protein>
    <submittedName>
        <fullName evidence="1">Uncharacterized protein</fullName>
    </submittedName>
</protein>
<proteinExistence type="predicted"/>
<organism evidence="1 2">
    <name type="scientific">Linnemannia gamsii</name>
    <dbReference type="NCBI Taxonomy" id="64522"/>
    <lineage>
        <taxon>Eukaryota</taxon>
        <taxon>Fungi</taxon>
        <taxon>Fungi incertae sedis</taxon>
        <taxon>Mucoromycota</taxon>
        <taxon>Mortierellomycotina</taxon>
        <taxon>Mortierellomycetes</taxon>
        <taxon>Mortierellales</taxon>
        <taxon>Mortierellaceae</taxon>
        <taxon>Linnemannia</taxon>
    </lineage>
</organism>
<reference evidence="1" key="1">
    <citation type="journal article" date="2020" name="Fungal Divers.">
        <title>Resolving the Mortierellaceae phylogeny through synthesis of multi-gene phylogenetics and phylogenomics.</title>
        <authorList>
            <person name="Vandepol N."/>
            <person name="Liber J."/>
            <person name="Desiro A."/>
            <person name="Na H."/>
            <person name="Kennedy M."/>
            <person name="Barry K."/>
            <person name="Grigoriev I.V."/>
            <person name="Miller A.N."/>
            <person name="O'Donnell K."/>
            <person name="Stajich J.E."/>
            <person name="Bonito G."/>
        </authorList>
    </citation>
    <scope>NUCLEOTIDE SEQUENCE</scope>
    <source>
        <strain evidence="1">NVP60</strain>
    </source>
</reference>
<evidence type="ECO:0000313" key="1">
    <source>
        <dbReference type="EMBL" id="KAG0319076.1"/>
    </source>
</evidence>
<gene>
    <name evidence="1" type="ORF">BGZ97_002819</name>
</gene>
<name>A0A9P6RFM2_9FUNG</name>
<accession>A0A9P6RFM2</accession>
<dbReference type="EMBL" id="JAAAIN010000164">
    <property type="protein sequence ID" value="KAG0319076.1"/>
    <property type="molecule type" value="Genomic_DNA"/>
</dbReference>
<dbReference type="OrthoDB" id="2250876at2759"/>
<sequence length="247" mass="27510">MLSVMTSSSYSPIYVLNNQGQLLDALVPSHQVQQQQPGEWKMVANLPSPRKRSWDDMTECVDCALPFGPGLEELWRISPNSVVFGCRYVELTDDFHKDIERDLSLYSQTLLALFRYFAGSILLNTKSGQAVVVNTVEGYARTRWLDVHCESIGSNKGKATMTSVPGLMHKDRYKGARPMTMGAYDEQRLVIGFAVADLLVTSSIRLDQQDTAEACSLGGTTTTFLIPSTMDSWDVRIFLNREDQPGG</sequence>
<dbReference type="AlphaFoldDB" id="A0A9P6RFM2"/>
<comment type="caution">
    <text evidence="1">The sequence shown here is derived from an EMBL/GenBank/DDBJ whole genome shotgun (WGS) entry which is preliminary data.</text>
</comment>